<dbReference type="PROSITE" id="PS50181">
    <property type="entry name" value="FBOX"/>
    <property type="match status" value="1"/>
</dbReference>
<accession>A0A0L0VQY8</accession>
<dbReference type="Gene3D" id="1.20.1280.50">
    <property type="match status" value="1"/>
</dbReference>
<dbReference type="SUPFAM" id="SSF81383">
    <property type="entry name" value="F-box domain"/>
    <property type="match status" value="1"/>
</dbReference>
<sequence>MANISNLPDEVLGLIFQDIFPKNPWGDHDKSIGKLRLVCRRWSNFLTDHYLYQTLSIRSSTRALQFIIHQIPSLRLQFSNVRPKCKVLNVRELWTYEAPVKNHMVTPPLLEGLIELFYDTVVELGLGFINHLPLDGSETCAPYDSVMNNKMKRLAPIMLPTFSAPCFRQLKD</sequence>
<reference evidence="3" key="1">
    <citation type="submission" date="2014-03" db="EMBL/GenBank/DDBJ databases">
        <title>The Genome Sequence of Puccinia striiformis f. sp. tritici PST-78.</title>
        <authorList>
            <consortium name="The Broad Institute Genome Sequencing Platform"/>
            <person name="Cuomo C."/>
            <person name="Hulbert S."/>
            <person name="Chen X."/>
            <person name="Walker B."/>
            <person name="Young S.K."/>
            <person name="Zeng Q."/>
            <person name="Gargeya S."/>
            <person name="Fitzgerald M."/>
            <person name="Haas B."/>
            <person name="Abouelleil A."/>
            <person name="Alvarado L."/>
            <person name="Arachchi H.M."/>
            <person name="Berlin A.M."/>
            <person name="Chapman S.B."/>
            <person name="Goldberg J."/>
            <person name="Griggs A."/>
            <person name="Gujja S."/>
            <person name="Hansen M."/>
            <person name="Howarth C."/>
            <person name="Imamovic A."/>
            <person name="Larimer J."/>
            <person name="McCowan C."/>
            <person name="Montmayeur A."/>
            <person name="Murphy C."/>
            <person name="Neiman D."/>
            <person name="Pearson M."/>
            <person name="Priest M."/>
            <person name="Roberts A."/>
            <person name="Saif S."/>
            <person name="Shea T."/>
            <person name="Sisk P."/>
            <person name="Sykes S."/>
            <person name="Wortman J."/>
            <person name="Nusbaum C."/>
            <person name="Birren B."/>
        </authorList>
    </citation>
    <scope>NUCLEOTIDE SEQUENCE [LARGE SCALE GENOMIC DNA]</scope>
    <source>
        <strain evidence="3">race PST-78</strain>
    </source>
</reference>
<evidence type="ECO:0000259" key="1">
    <source>
        <dbReference type="PROSITE" id="PS50181"/>
    </source>
</evidence>
<evidence type="ECO:0000313" key="2">
    <source>
        <dbReference type="EMBL" id="KNF01698.1"/>
    </source>
</evidence>
<organism evidence="2 3">
    <name type="scientific">Puccinia striiformis f. sp. tritici PST-78</name>
    <dbReference type="NCBI Taxonomy" id="1165861"/>
    <lineage>
        <taxon>Eukaryota</taxon>
        <taxon>Fungi</taxon>
        <taxon>Dikarya</taxon>
        <taxon>Basidiomycota</taxon>
        <taxon>Pucciniomycotina</taxon>
        <taxon>Pucciniomycetes</taxon>
        <taxon>Pucciniales</taxon>
        <taxon>Pucciniaceae</taxon>
        <taxon>Puccinia</taxon>
    </lineage>
</organism>
<comment type="caution">
    <text evidence="2">The sequence shown here is derived from an EMBL/GenBank/DDBJ whole genome shotgun (WGS) entry which is preliminary data.</text>
</comment>
<dbReference type="InterPro" id="IPR001810">
    <property type="entry name" value="F-box_dom"/>
</dbReference>
<dbReference type="AlphaFoldDB" id="A0A0L0VQY8"/>
<name>A0A0L0VQY8_9BASI</name>
<gene>
    <name evidence="2" type="ORF">PSTG_05125</name>
</gene>
<feature type="domain" description="F-box" evidence="1">
    <location>
        <begin position="1"/>
        <end position="55"/>
    </location>
</feature>
<protein>
    <recommendedName>
        <fullName evidence="1">F-box domain-containing protein</fullName>
    </recommendedName>
</protein>
<proteinExistence type="predicted"/>
<keyword evidence="3" id="KW-1185">Reference proteome</keyword>
<dbReference type="EMBL" id="AJIL01000028">
    <property type="protein sequence ID" value="KNF01698.1"/>
    <property type="molecule type" value="Genomic_DNA"/>
</dbReference>
<dbReference type="Pfam" id="PF12937">
    <property type="entry name" value="F-box-like"/>
    <property type="match status" value="1"/>
</dbReference>
<evidence type="ECO:0000313" key="3">
    <source>
        <dbReference type="Proteomes" id="UP000054564"/>
    </source>
</evidence>
<dbReference type="InterPro" id="IPR036047">
    <property type="entry name" value="F-box-like_dom_sf"/>
</dbReference>
<dbReference type="Proteomes" id="UP000054564">
    <property type="component" value="Unassembled WGS sequence"/>
</dbReference>